<dbReference type="Proteomes" id="UP000233837">
    <property type="component" value="Unassembled WGS sequence"/>
</dbReference>
<keyword evidence="7 13" id="KW-0408">Iron</keyword>
<sequence length="348" mass="37850">MASILLCFLVSALALISSPPPALSQNLPPIVNGLSFTFYKSSCPNLDSIVRGFLKKEFKKNIGLAAALLRVHFHDCFVQGCDASVLLDGSASGPSEQEAPPNLTLRPEAFKAINDLRALIDRKCGRVVSCADVVALAARDSVFLSHSARRDGLKSHTRNFTARQHSPPRPQRLVILTHPLLRIISIAYRTPRRPHHGGHTIGAAATAPPLTTASSSSVDPTMDPNLLQKPPPHLPFFLTHPTTPPVLDIRSPTSSTTSTVRGSMNSRGFFTPTQEFVLWIPGRSRGGGIDFAAGISRFSLKDLGFRWEDGAAGRADGWEREIRSTVREECGEISMLARWGRKETSAAY</sequence>
<evidence type="ECO:0000256" key="6">
    <source>
        <dbReference type="ARBA" id="ARBA00023002"/>
    </source>
</evidence>
<evidence type="ECO:0000256" key="10">
    <source>
        <dbReference type="ARBA" id="ARBA00023324"/>
    </source>
</evidence>
<feature type="binding site" description="axial binding residue" evidence="13">
    <location>
        <position position="199"/>
    </location>
    <ligand>
        <name>heme b</name>
        <dbReference type="ChEBI" id="CHEBI:60344"/>
    </ligand>
    <ligandPart>
        <name>Fe</name>
        <dbReference type="ChEBI" id="CHEBI:18248"/>
    </ligandPart>
</feature>
<evidence type="ECO:0000256" key="13">
    <source>
        <dbReference type="PIRSR" id="PIRSR600823-3"/>
    </source>
</evidence>
<evidence type="ECO:0000313" key="19">
    <source>
        <dbReference type="EMBL" id="PKU63479.1"/>
    </source>
</evidence>
<reference evidence="19 20" key="2">
    <citation type="journal article" date="2017" name="Nature">
        <title>The Apostasia genome and the evolution of orchids.</title>
        <authorList>
            <person name="Zhang G.Q."/>
            <person name="Liu K.W."/>
            <person name="Li Z."/>
            <person name="Lohaus R."/>
            <person name="Hsiao Y.Y."/>
            <person name="Niu S.C."/>
            <person name="Wang J.Y."/>
            <person name="Lin Y.C."/>
            <person name="Xu Q."/>
            <person name="Chen L.J."/>
            <person name="Yoshida K."/>
            <person name="Fujiwara S."/>
            <person name="Wang Z.W."/>
            <person name="Zhang Y.Q."/>
            <person name="Mitsuda N."/>
            <person name="Wang M."/>
            <person name="Liu G.H."/>
            <person name="Pecoraro L."/>
            <person name="Huang H.X."/>
            <person name="Xiao X.J."/>
            <person name="Lin M."/>
            <person name="Wu X.Y."/>
            <person name="Wu W.L."/>
            <person name="Chen Y.Y."/>
            <person name="Chang S.B."/>
            <person name="Sakamoto S."/>
            <person name="Ohme-Takagi M."/>
            <person name="Yagi M."/>
            <person name="Zeng S.J."/>
            <person name="Shen C.Y."/>
            <person name="Yeh C.M."/>
            <person name="Luo Y.B."/>
            <person name="Tsai W.C."/>
            <person name="Van de Peer Y."/>
            <person name="Liu Z.J."/>
        </authorList>
    </citation>
    <scope>NUCLEOTIDE SEQUENCE [LARGE SCALE GENOMIC DNA]</scope>
    <source>
        <tissue evidence="19">The whole plant</tissue>
    </source>
</reference>
<evidence type="ECO:0000259" key="18">
    <source>
        <dbReference type="PROSITE" id="PS50873"/>
    </source>
</evidence>
<dbReference type="PANTHER" id="PTHR31235">
    <property type="entry name" value="PEROXIDASE 25-RELATED"/>
    <property type="match status" value="1"/>
</dbReference>
<feature type="domain" description="Plant heme peroxidase family profile" evidence="18">
    <location>
        <begin position="33"/>
        <end position="334"/>
    </location>
</feature>
<dbReference type="PRINTS" id="PR00458">
    <property type="entry name" value="PEROXIDASE"/>
</dbReference>
<keyword evidence="5 13" id="KW-0106">Calcium</keyword>
<comment type="subcellular location">
    <subcellularLocation>
        <location evidence="16">Secreted</location>
    </subcellularLocation>
</comment>
<evidence type="ECO:0000256" key="7">
    <source>
        <dbReference type="ARBA" id="ARBA00023004"/>
    </source>
</evidence>
<feature type="binding site" evidence="13">
    <location>
        <position position="82"/>
    </location>
    <ligand>
        <name>Ca(2+)</name>
        <dbReference type="ChEBI" id="CHEBI:29108"/>
        <label>1</label>
    </ligand>
</feature>
<feature type="region of interest" description="Disordered" evidence="17">
    <location>
        <begin position="192"/>
        <end position="226"/>
    </location>
</feature>
<evidence type="ECO:0000256" key="9">
    <source>
        <dbReference type="ARBA" id="ARBA00023180"/>
    </source>
</evidence>
<keyword evidence="9" id="KW-0325">Glycoprotein</keyword>
<comment type="similarity">
    <text evidence="16">Belongs to the peroxidase family. Classical plant (class III) peroxidase subfamily.</text>
</comment>
<dbReference type="Pfam" id="PF00141">
    <property type="entry name" value="peroxidase"/>
    <property type="match status" value="1"/>
</dbReference>
<comment type="function">
    <text evidence="16">Removal of H(2)O(2), oxidation of toxic reductants, biosynthesis and degradation of lignin, suberization, auxin catabolism, response to environmental stresses such as wounding, pathogen attack and oxidative stress.</text>
</comment>
<dbReference type="InterPro" id="IPR010255">
    <property type="entry name" value="Haem_peroxidase_sf"/>
</dbReference>
<evidence type="ECO:0000256" key="14">
    <source>
        <dbReference type="PIRSR" id="PIRSR600823-4"/>
    </source>
</evidence>
<accession>A0A2I0VJ86</accession>
<keyword evidence="16" id="KW-0964">Secreted</keyword>
<keyword evidence="4 13" id="KW-0479">Metal-binding</keyword>
<feature type="binding site" evidence="13">
    <location>
        <position position="75"/>
    </location>
    <ligand>
        <name>Ca(2+)</name>
        <dbReference type="ChEBI" id="CHEBI:29108"/>
        <label>1</label>
    </ligand>
</feature>
<keyword evidence="3 16" id="KW-0349">Heme</keyword>
<evidence type="ECO:0000256" key="2">
    <source>
        <dbReference type="ARBA" id="ARBA00022559"/>
    </source>
</evidence>
<dbReference type="Gene3D" id="1.10.520.10">
    <property type="match status" value="1"/>
</dbReference>
<evidence type="ECO:0000256" key="4">
    <source>
        <dbReference type="ARBA" id="ARBA00022723"/>
    </source>
</evidence>
<evidence type="ECO:0000256" key="12">
    <source>
        <dbReference type="PIRSR" id="PIRSR600823-2"/>
    </source>
</evidence>
<dbReference type="InterPro" id="IPR000823">
    <property type="entry name" value="Peroxidase_pln"/>
</dbReference>
<feature type="binding site" evidence="13">
    <location>
        <position position="78"/>
    </location>
    <ligand>
        <name>Ca(2+)</name>
        <dbReference type="ChEBI" id="CHEBI:29108"/>
        <label>1</label>
    </ligand>
</feature>
<dbReference type="SUPFAM" id="SSF48113">
    <property type="entry name" value="Heme-dependent peroxidases"/>
    <property type="match status" value="1"/>
</dbReference>
<evidence type="ECO:0000256" key="11">
    <source>
        <dbReference type="PIRSR" id="PIRSR600823-1"/>
    </source>
</evidence>
<dbReference type="PROSITE" id="PS00436">
    <property type="entry name" value="PEROXIDASE_2"/>
    <property type="match status" value="1"/>
</dbReference>
<feature type="binding site" evidence="13">
    <location>
        <position position="84"/>
    </location>
    <ligand>
        <name>Ca(2+)</name>
        <dbReference type="ChEBI" id="CHEBI:29108"/>
        <label>1</label>
    </ligand>
</feature>
<dbReference type="InterPro" id="IPR019794">
    <property type="entry name" value="Peroxidases_AS"/>
</dbReference>
<dbReference type="STRING" id="906689.A0A2I0VJ86"/>
<feature type="chain" id="PRO_5013986198" description="Peroxidase" evidence="16">
    <location>
        <begin position="25"/>
        <end position="348"/>
    </location>
</feature>
<evidence type="ECO:0000256" key="16">
    <source>
        <dbReference type="RuleBase" id="RU362060"/>
    </source>
</evidence>
<evidence type="ECO:0000256" key="1">
    <source>
        <dbReference type="ARBA" id="ARBA00000189"/>
    </source>
</evidence>
<name>A0A2I0VJ86_9ASPA</name>
<keyword evidence="16" id="KW-0732">Signal</keyword>
<feature type="binding site" evidence="13">
    <location>
        <position position="96"/>
    </location>
    <ligand>
        <name>Ca(2+)</name>
        <dbReference type="ChEBI" id="CHEBI:29108"/>
        <label>1</label>
    </ligand>
</feature>
<keyword evidence="2 16" id="KW-0575">Peroxidase</keyword>
<dbReference type="AlphaFoldDB" id="A0A2I0VJ86"/>
<dbReference type="GO" id="GO:0006979">
    <property type="term" value="P:response to oxidative stress"/>
    <property type="evidence" value="ECO:0007669"/>
    <property type="project" value="UniProtKB-UniRule"/>
</dbReference>
<feature type="compositionally biased region" description="Low complexity" evidence="17">
    <location>
        <begin position="201"/>
        <end position="217"/>
    </location>
</feature>
<evidence type="ECO:0000256" key="8">
    <source>
        <dbReference type="ARBA" id="ARBA00023157"/>
    </source>
</evidence>
<dbReference type="PROSITE" id="PS50873">
    <property type="entry name" value="PEROXIDASE_4"/>
    <property type="match status" value="1"/>
</dbReference>
<comment type="catalytic activity">
    <reaction evidence="1 16">
        <text>2 a phenolic donor + H2O2 = 2 a phenolic radical donor + 2 H2O</text>
        <dbReference type="Rhea" id="RHEA:56136"/>
        <dbReference type="ChEBI" id="CHEBI:15377"/>
        <dbReference type="ChEBI" id="CHEBI:16240"/>
        <dbReference type="ChEBI" id="CHEBI:139520"/>
        <dbReference type="ChEBI" id="CHEBI:139521"/>
        <dbReference type="EC" id="1.11.1.7"/>
    </reaction>
</comment>
<proteinExistence type="inferred from homology"/>
<comment type="cofactor">
    <cofactor evidence="13 16">
        <name>Ca(2+)</name>
        <dbReference type="ChEBI" id="CHEBI:29108"/>
    </cofactor>
    <text evidence="13 16">Binds 2 calcium ions per subunit.</text>
</comment>
<dbReference type="PRINTS" id="PR00461">
    <property type="entry name" value="PLPEROXIDASE"/>
</dbReference>
<feature type="disulfide bond" evidence="15">
    <location>
        <begin position="76"/>
        <end position="81"/>
    </location>
</feature>
<dbReference type="GO" id="GO:0042744">
    <property type="term" value="P:hydrogen peroxide catabolic process"/>
    <property type="evidence" value="ECO:0007669"/>
    <property type="project" value="UniProtKB-KW"/>
</dbReference>
<dbReference type="GO" id="GO:0046872">
    <property type="term" value="F:metal ion binding"/>
    <property type="evidence" value="ECO:0007669"/>
    <property type="project" value="UniProtKB-UniRule"/>
</dbReference>
<feature type="binding site" evidence="13">
    <location>
        <position position="200"/>
    </location>
    <ligand>
        <name>Ca(2+)</name>
        <dbReference type="ChEBI" id="CHEBI:29108"/>
        <label>2</label>
    </ligand>
</feature>
<dbReference type="EMBL" id="KZ503489">
    <property type="protein sequence ID" value="PKU63479.1"/>
    <property type="molecule type" value="Genomic_DNA"/>
</dbReference>
<feature type="binding site" evidence="13">
    <location>
        <position position="80"/>
    </location>
    <ligand>
        <name>Ca(2+)</name>
        <dbReference type="ChEBI" id="CHEBI:29108"/>
        <label>1</label>
    </ligand>
</feature>
<gene>
    <name evidence="19" type="primary">PER12</name>
    <name evidence="19" type="ORF">MA16_Dca027678</name>
</gene>
<feature type="binding site" evidence="12">
    <location>
        <position position="168"/>
    </location>
    <ligand>
        <name>substrate</name>
    </ligand>
</feature>
<keyword evidence="20" id="KW-1185">Reference proteome</keyword>
<dbReference type="GO" id="GO:0005576">
    <property type="term" value="C:extracellular region"/>
    <property type="evidence" value="ECO:0007669"/>
    <property type="project" value="UniProtKB-SubCell"/>
</dbReference>
<evidence type="ECO:0000256" key="5">
    <source>
        <dbReference type="ARBA" id="ARBA00022837"/>
    </source>
</evidence>
<feature type="site" description="Transition state stabilizer" evidence="14">
    <location>
        <position position="70"/>
    </location>
</feature>
<dbReference type="GO" id="GO:0140825">
    <property type="term" value="F:lactoperoxidase activity"/>
    <property type="evidence" value="ECO:0007669"/>
    <property type="project" value="UniProtKB-EC"/>
</dbReference>
<keyword evidence="8 15" id="KW-1015">Disulfide bond</keyword>
<reference evidence="19 20" key="1">
    <citation type="journal article" date="2016" name="Sci. Rep.">
        <title>The Dendrobium catenatum Lindl. genome sequence provides insights into polysaccharide synthase, floral development and adaptive evolution.</title>
        <authorList>
            <person name="Zhang G.Q."/>
            <person name="Xu Q."/>
            <person name="Bian C."/>
            <person name="Tsai W.C."/>
            <person name="Yeh C.M."/>
            <person name="Liu K.W."/>
            <person name="Yoshida K."/>
            <person name="Zhang L.S."/>
            <person name="Chang S.B."/>
            <person name="Chen F."/>
            <person name="Shi Y."/>
            <person name="Su Y.Y."/>
            <person name="Zhang Y.Q."/>
            <person name="Chen L.J."/>
            <person name="Yin Y."/>
            <person name="Lin M."/>
            <person name="Huang H."/>
            <person name="Deng H."/>
            <person name="Wang Z.W."/>
            <person name="Zhu S.L."/>
            <person name="Zhao X."/>
            <person name="Deng C."/>
            <person name="Niu S.C."/>
            <person name="Huang J."/>
            <person name="Wang M."/>
            <person name="Liu G.H."/>
            <person name="Yang H.J."/>
            <person name="Xiao X.J."/>
            <person name="Hsiao Y.Y."/>
            <person name="Wu W.L."/>
            <person name="Chen Y.Y."/>
            <person name="Mitsuda N."/>
            <person name="Ohme-Takagi M."/>
            <person name="Luo Y.B."/>
            <person name="Van de Peer Y."/>
            <person name="Liu Z.J."/>
        </authorList>
    </citation>
    <scope>NUCLEOTIDE SEQUENCE [LARGE SCALE GENOMIC DNA]</scope>
    <source>
        <tissue evidence="19">The whole plant</tissue>
    </source>
</reference>
<keyword evidence="6 16" id="KW-0560">Oxidoreductase</keyword>
<dbReference type="EC" id="1.11.1.7" evidence="16"/>
<evidence type="ECO:0000256" key="3">
    <source>
        <dbReference type="ARBA" id="ARBA00022617"/>
    </source>
</evidence>
<dbReference type="InterPro" id="IPR002016">
    <property type="entry name" value="Haem_peroxidase"/>
</dbReference>
<organism evidence="19 20">
    <name type="scientific">Dendrobium catenatum</name>
    <dbReference type="NCBI Taxonomy" id="906689"/>
    <lineage>
        <taxon>Eukaryota</taxon>
        <taxon>Viridiplantae</taxon>
        <taxon>Streptophyta</taxon>
        <taxon>Embryophyta</taxon>
        <taxon>Tracheophyta</taxon>
        <taxon>Spermatophyta</taxon>
        <taxon>Magnoliopsida</taxon>
        <taxon>Liliopsida</taxon>
        <taxon>Asparagales</taxon>
        <taxon>Orchidaceae</taxon>
        <taxon>Epidendroideae</taxon>
        <taxon>Malaxideae</taxon>
        <taxon>Dendrobiinae</taxon>
        <taxon>Dendrobium</taxon>
    </lineage>
</organism>
<feature type="disulfide bond" evidence="15">
    <location>
        <begin position="43"/>
        <end position="124"/>
    </location>
</feature>
<dbReference type="GO" id="GO:0020037">
    <property type="term" value="F:heme binding"/>
    <property type="evidence" value="ECO:0007669"/>
    <property type="project" value="UniProtKB-UniRule"/>
</dbReference>
<feature type="active site" description="Proton acceptor" evidence="11">
    <location>
        <position position="74"/>
    </location>
</feature>
<comment type="cofactor">
    <cofactor evidence="13 16">
        <name>heme b</name>
        <dbReference type="ChEBI" id="CHEBI:60344"/>
    </cofactor>
    <text evidence="13 16">Binds 1 heme b (iron(II)-protoporphyrin IX) group per subunit.</text>
</comment>
<evidence type="ECO:0000256" key="15">
    <source>
        <dbReference type="PIRSR" id="PIRSR600823-5"/>
    </source>
</evidence>
<evidence type="ECO:0000313" key="20">
    <source>
        <dbReference type="Proteomes" id="UP000233837"/>
    </source>
</evidence>
<evidence type="ECO:0000256" key="17">
    <source>
        <dbReference type="SAM" id="MobiDB-lite"/>
    </source>
</evidence>
<protein>
    <recommendedName>
        <fullName evidence="16">Peroxidase</fullName>
        <ecNumber evidence="16">1.11.1.7</ecNumber>
    </recommendedName>
</protein>
<feature type="region of interest" description="Disordered" evidence="17">
    <location>
        <begin position="245"/>
        <end position="266"/>
    </location>
</feature>
<dbReference type="FunFam" id="1.10.520.10:FF:000009">
    <property type="entry name" value="Peroxidase"/>
    <property type="match status" value="1"/>
</dbReference>
<feature type="signal peptide" evidence="16">
    <location>
        <begin position="1"/>
        <end position="24"/>
    </location>
</feature>
<keyword evidence="10 16" id="KW-0376">Hydrogen peroxide</keyword>